<evidence type="ECO:0000313" key="8">
    <source>
        <dbReference type="EMBL" id="WFU64149.1"/>
    </source>
</evidence>
<evidence type="ECO:0000256" key="5">
    <source>
        <dbReference type="ARBA" id="ARBA00023136"/>
    </source>
</evidence>
<keyword evidence="5 6" id="KW-0472">Membrane</keyword>
<feature type="transmembrane region" description="Helical" evidence="6">
    <location>
        <begin position="144"/>
        <end position="160"/>
    </location>
</feature>
<keyword evidence="9" id="KW-1185">Reference proteome</keyword>
<feature type="transmembrane region" description="Helical" evidence="6">
    <location>
        <begin position="496"/>
        <end position="514"/>
    </location>
</feature>
<proteinExistence type="predicted"/>
<evidence type="ECO:0000256" key="1">
    <source>
        <dbReference type="ARBA" id="ARBA00004141"/>
    </source>
</evidence>
<name>A0ABY8JEW7_9BRAD</name>
<dbReference type="InterPro" id="IPR011701">
    <property type="entry name" value="MFS"/>
</dbReference>
<dbReference type="Pfam" id="PF07690">
    <property type="entry name" value="MFS_1"/>
    <property type="match status" value="1"/>
</dbReference>
<feature type="transmembrane region" description="Helical" evidence="6">
    <location>
        <begin position="210"/>
        <end position="230"/>
    </location>
</feature>
<dbReference type="InterPro" id="IPR036259">
    <property type="entry name" value="MFS_trans_sf"/>
</dbReference>
<evidence type="ECO:0000256" key="2">
    <source>
        <dbReference type="ARBA" id="ARBA00022448"/>
    </source>
</evidence>
<dbReference type="SUPFAM" id="SSF103473">
    <property type="entry name" value="MFS general substrate transporter"/>
    <property type="match status" value="1"/>
</dbReference>
<dbReference type="RefSeq" id="WP_076833733.1">
    <property type="nucleotide sequence ID" value="NZ_CP121646.1"/>
</dbReference>
<gene>
    <name evidence="8" type="ORF">QA636_00805</name>
</gene>
<dbReference type="Gene3D" id="1.20.1250.20">
    <property type="entry name" value="MFS general substrate transporter like domains"/>
    <property type="match status" value="1"/>
</dbReference>
<keyword evidence="4 6" id="KW-1133">Transmembrane helix</keyword>
<feature type="transmembrane region" description="Helical" evidence="6">
    <location>
        <begin position="374"/>
        <end position="396"/>
    </location>
</feature>
<feature type="transmembrane region" description="Helical" evidence="6">
    <location>
        <begin position="320"/>
        <end position="339"/>
    </location>
</feature>
<comment type="subcellular location">
    <subcellularLocation>
        <location evidence="1">Membrane</location>
        <topology evidence="1">Multi-pass membrane protein</topology>
    </subcellularLocation>
</comment>
<feature type="transmembrane region" description="Helical" evidence="6">
    <location>
        <begin position="346"/>
        <end position="362"/>
    </location>
</feature>
<accession>A0ABY8JEW7</accession>
<evidence type="ECO:0000256" key="3">
    <source>
        <dbReference type="ARBA" id="ARBA00022692"/>
    </source>
</evidence>
<evidence type="ECO:0000313" key="9">
    <source>
        <dbReference type="Proteomes" id="UP001221546"/>
    </source>
</evidence>
<protein>
    <submittedName>
        <fullName evidence="8">MFS transporter</fullName>
    </submittedName>
</protein>
<feature type="transmembrane region" description="Helical" evidence="6">
    <location>
        <begin position="90"/>
        <end position="108"/>
    </location>
</feature>
<dbReference type="PROSITE" id="PS50850">
    <property type="entry name" value="MFS"/>
    <property type="match status" value="1"/>
</dbReference>
<dbReference type="Proteomes" id="UP001221546">
    <property type="component" value="Chromosome"/>
</dbReference>
<organism evidence="8 9">
    <name type="scientific">Bradyrhizobium brasilense</name>
    <dbReference type="NCBI Taxonomy" id="1419277"/>
    <lineage>
        <taxon>Bacteria</taxon>
        <taxon>Pseudomonadati</taxon>
        <taxon>Pseudomonadota</taxon>
        <taxon>Alphaproteobacteria</taxon>
        <taxon>Hyphomicrobiales</taxon>
        <taxon>Nitrobacteraceae</taxon>
        <taxon>Bradyrhizobium</taxon>
    </lineage>
</organism>
<feature type="transmembrane region" description="Helical" evidence="6">
    <location>
        <begin position="61"/>
        <end position="83"/>
    </location>
</feature>
<feature type="transmembrane region" description="Helical" evidence="6">
    <location>
        <begin position="180"/>
        <end position="198"/>
    </location>
</feature>
<keyword evidence="2" id="KW-0813">Transport</keyword>
<feature type="transmembrane region" description="Helical" evidence="6">
    <location>
        <begin position="242"/>
        <end position="260"/>
    </location>
</feature>
<keyword evidence="3 6" id="KW-0812">Transmembrane</keyword>
<evidence type="ECO:0000259" key="7">
    <source>
        <dbReference type="PROSITE" id="PS50850"/>
    </source>
</evidence>
<feature type="transmembrane region" description="Helical" evidence="6">
    <location>
        <begin position="114"/>
        <end position="137"/>
    </location>
</feature>
<evidence type="ECO:0000256" key="4">
    <source>
        <dbReference type="ARBA" id="ARBA00022989"/>
    </source>
</evidence>
<feature type="domain" description="Major facilitator superfamily (MFS) profile" evidence="7">
    <location>
        <begin position="24"/>
        <end position="519"/>
    </location>
</feature>
<dbReference type="EMBL" id="CP121646">
    <property type="protein sequence ID" value="WFU64149.1"/>
    <property type="molecule type" value="Genomic_DNA"/>
</dbReference>
<sequence length="542" mass="58532">MAESDDRDRGPVSRGDVARYPLFAVVAVLLGAFLANFDSRLTSVGLPDLRGAFSLSFDEGAWLSTAAIGSQIFVAPAVAWLATVFGLRRVLGIPSLVYAVVSLTIPFVRDYTTLIALSIAHGMLLGTFVPATLMIILRNLPIRWWLPAIAMYSIRVGFALDSSSSLVGFYVEHLGWQWLYWQGVVIAPLMGLMVYLGTPKEPVNRDLLHHADWGGMLLLGAGVSMVYAGLDQGNRLDWLSSGTVMALLIGGGLLIVAFMINEMIARRPWAHFNVLFSRNIGLSLVVILLYTLTSLSNSSLVPNFLGTVGALRPEQSGVLLFTYGAPPMFVLVPISILLLRHLDPRIVVVLGFSAFAAANLWGTQLSHVWAREDFVGIVLLTSIGQAFTLLPIIIMALSNSDPSRATAFAAYIQIMRLGGAEIGVALMGTWLRVREQIHSNYLGQHVQNGDIDVVNLLKRLAGEFSGHGIGTATGRAVGTLAALVQREANTLAYIDGFWLCFWLAILALVLVAFITRAPQGPLSPAPLGLVKSAMRRLGVTAS</sequence>
<evidence type="ECO:0000256" key="6">
    <source>
        <dbReference type="SAM" id="Phobius"/>
    </source>
</evidence>
<dbReference type="PANTHER" id="PTHR42718:SF9">
    <property type="entry name" value="MAJOR FACILITATOR SUPERFAMILY MULTIDRUG TRANSPORTER MFSC"/>
    <property type="match status" value="1"/>
</dbReference>
<reference evidence="8 9" key="1">
    <citation type="submission" date="2023-04" db="EMBL/GenBank/DDBJ databases">
        <title>Australian commercial rhizobial inoculants.</title>
        <authorList>
            <person name="Kohlmeier M.G."/>
            <person name="O'Hara G.W."/>
            <person name="Colombi E."/>
            <person name="Ramsay J.P."/>
            <person name="Terpolilli J."/>
        </authorList>
    </citation>
    <scope>NUCLEOTIDE SEQUENCE [LARGE SCALE GENOMIC DNA]</scope>
    <source>
        <strain evidence="8 9">CB627</strain>
    </source>
</reference>
<feature type="transmembrane region" description="Helical" evidence="6">
    <location>
        <begin position="280"/>
        <end position="300"/>
    </location>
</feature>
<dbReference type="PANTHER" id="PTHR42718">
    <property type="entry name" value="MAJOR FACILITATOR SUPERFAMILY MULTIDRUG TRANSPORTER MFSC"/>
    <property type="match status" value="1"/>
</dbReference>
<dbReference type="InterPro" id="IPR020846">
    <property type="entry name" value="MFS_dom"/>
</dbReference>
<feature type="transmembrane region" description="Helical" evidence="6">
    <location>
        <begin position="20"/>
        <end position="37"/>
    </location>
</feature>